<keyword evidence="4" id="KW-1185">Reference proteome</keyword>
<evidence type="ECO:0000256" key="2">
    <source>
        <dbReference type="SAM" id="Phobius"/>
    </source>
</evidence>
<name>A0AAW0FB12_9APHY</name>
<evidence type="ECO:0000256" key="1">
    <source>
        <dbReference type="SAM" id="MobiDB-lite"/>
    </source>
</evidence>
<feature type="transmembrane region" description="Helical" evidence="2">
    <location>
        <begin position="15"/>
        <end position="38"/>
    </location>
</feature>
<comment type="caution">
    <text evidence="3">The sequence shown here is derived from an EMBL/GenBank/DDBJ whole genome shotgun (WGS) entry which is preliminary data.</text>
</comment>
<reference evidence="3 4" key="1">
    <citation type="submission" date="2022-09" db="EMBL/GenBank/DDBJ databases">
        <authorList>
            <person name="Palmer J.M."/>
        </authorList>
    </citation>
    <scope>NUCLEOTIDE SEQUENCE [LARGE SCALE GENOMIC DNA]</scope>
    <source>
        <strain evidence="3 4">DSM 7382</strain>
    </source>
</reference>
<dbReference type="Proteomes" id="UP001385951">
    <property type="component" value="Unassembled WGS sequence"/>
</dbReference>
<sequence>MMSCTYPPHSPSEKLPVMFLVLIIQAFIALASVVSSLFDSSLTTYSQSTFGLILDIPTVAYFLTSALESSTVNQTTAVSVVINESTIDTCAWGIPGLLALRPVVLPPSVIDVPSRELQLLNASMHALSLIQADSASYTPLGNYSQDSTLLSSSEPILVRHTLKHRSATPSTALRFYFTIGLFLVGMVIMMLTKIFLSERVPVIVVDLVESITDEPVDPGSSDSAAKDIQVQAVIPQVVDTSPRRKRNTKSERRAKQKAKRQAEALSASNT</sequence>
<evidence type="ECO:0000313" key="3">
    <source>
        <dbReference type="EMBL" id="KAK7676957.1"/>
    </source>
</evidence>
<feature type="transmembrane region" description="Helical" evidence="2">
    <location>
        <begin position="173"/>
        <end position="196"/>
    </location>
</feature>
<proteinExistence type="predicted"/>
<keyword evidence="2" id="KW-1133">Transmembrane helix</keyword>
<dbReference type="EMBL" id="JASBNA010000099">
    <property type="protein sequence ID" value="KAK7676957.1"/>
    <property type="molecule type" value="Genomic_DNA"/>
</dbReference>
<keyword evidence="2" id="KW-0472">Membrane</keyword>
<keyword evidence="2" id="KW-0812">Transmembrane</keyword>
<evidence type="ECO:0000313" key="4">
    <source>
        <dbReference type="Proteomes" id="UP001385951"/>
    </source>
</evidence>
<accession>A0AAW0FB12</accession>
<gene>
    <name evidence="3" type="ORF">QCA50_020075</name>
</gene>
<protein>
    <submittedName>
        <fullName evidence="3">Uncharacterized protein</fullName>
    </submittedName>
</protein>
<organism evidence="3 4">
    <name type="scientific">Cerrena zonata</name>
    <dbReference type="NCBI Taxonomy" id="2478898"/>
    <lineage>
        <taxon>Eukaryota</taxon>
        <taxon>Fungi</taxon>
        <taxon>Dikarya</taxon>
        <taxon>Basidiomycota</taxon>
        <taxon>Agaricomycotina</taxon>
        <taxon>Agaricomycetes</taxon>
        <taxon>Polyporales</taxon>
        <taxon>Cerrenaceae</taxon>
        <taxon>Cerrena</taxon>
    </lineage>
</organism>
<dbReference type="AlphaFoldDB" id="A0AAW0FB12"/>
<feature type="region of interest" description="Disordered" evidence="1">
    <location>
        <begin position="239"/>
        <end position="270"/>
    </location>
</feature>